<keyword evidence="3" id="KW-1185">Reference proteome</keyword>
<sequence length="152" mass="18578">MDDWLIRQARDEFGLSEEHVNHLYAVAAGLLEEDQYPSLMQELHDIDQQPVNPENQENNDPNWEQGIGLQNEEARVRELWEETRVLEEQDRIEREENRNLQKELRIVEEQQRNMEQALRNMREIRDDLKEAQRVFQEDRQWFKQIRRELEAL</sequence>
<dbReference type="EMBL" id="PDUG01000005">
    <property type="protein sequence ID" value="PIC30160.1"/>
    <property type="molecule type" value="Genomic_DNA"/>
</dbReference>
<comment type="caution">
    <text evidence="2">The sequence shown here is derived from an EMBL/GenBank/DDBJ whole genome shotgun (WGS) entry which is preliminary data.</text>
</comment>
<keyword evidence="1" id="KW-0175">Coiled coil</keyword>
<reference evidence="3" key="1">
    <citation type="submission" date="2017-10" db="EMBL/GenBank/DDBJ databases">
        <title>Rapid genome shrinkage in a self-fertile nematode reveals novel sperm competition proteins.</title>
        <authorList>
            <person name="Yin D."/>
            <person name="Schwarz E.M."/>
            <person name="Thomas C.G."/>
            <person name="Felde R.L."/>
            <person name="Korf I.F."/>
            <person name="Cutter A.D."/>
            <person name="Schartner C.M."/>
            <person name="Ralston E.J."/>
            <person name="Meyer B.J."/>
            <person name="Haag E.S."/>
        </authorList>
    </citation>
    <scope>NUCLEOTIDE SEQUENCE [LARGE SCALE GENOMIC DNA]</scope>
    <source>
        <strain evidence="3">JU1422</strain>
    </source>
</reference>
<dbReference type="AlphaFoldDB" id="A0A2G5TS74"/>
<dbReference type="Proteomes" id="UP000230233">
    <property type="component" value="Chromosome V"/>
</dbReference>
<protein>
    <submittedName>
        <fullName evidence="2">Uncharacterized protein</fullName>
    </submittedName>
</protein>
<gene>
    <name evidence="2" type="primary">Cnig_chr_V.g21499</name>
    <name evidence="2" type="ORF">B9Z55_021499</name>
</gene>
<accession>A0A2G5TS74</accession>
<evidence type="ECO:0000313" key="3">
    <source>
        <dbReference type="Proteomes" id="UP000230233"/>
    </source>
</evidence>
<evidence type="ECO:0000256" key="1">
    <source>
        <dbReference type="SAM" id="Coils"/>
    </source>
</evidence>
<name>A0A2G5TS74_9PELO</name>
<proteinExistence type="predicted"/>
<feature type="coiled-coil region" evidence="1">
    <location>
        <begin position="69"/>
        <end position="134"/>
    </location>
</feature>
<organism evidence="2 3">
    <name type="scientific">Caenorhabditis nigoni</name>
    <dbReference type="NCBI Taxonomy" id="1611254"/>
    <lineage>
        <taxon>Eukaryota</taxon>
        <taxon>Metazoa</taxon>
        <taxon>Ecdysozoa</taxon>
        <taxon>Nematoda</taxon>
        <taxon>Chromadorea</taxon>
        <taxon>Rhabditida</taxon>
        <taxon>Rhabditina</taxon>
        <taxon>Rhabditomorpha</taxon>
        <taxon>Rhabditoidea</taxon>
        <taxon>Rhabditidae</taxon>
        <taxon>Peloderinae</taxon>
        <taxon>Caenorhabditis</taxon>
    </lineage>
</organism>
<evidence type="ECO:0000313" key="2">
    <source>
        <dbReference type="EMBL" id="PIC30160.1"/>
    </source>
</evidence>